<evidence type="ECO:0000313" key="1">
    <source>
        <dbReference type="EMBL" id="MED6196243.1"/>
    </source>
</evidence>
<dbReference type="Proteomes" id="UP001341840">
    <property type="component" value="Unassembled WGS sequence"/>
</dbReference>
<comment type="caution">
    <text evidence="1">The sequence shown here is derived from an EMBL/GenBank/DDBJ whole genome shotgun (WGS) entry which is preliminary data.</text>
</comment>
<name>A0ABU6XH44_9FABA</name>
<keyword evidence="2" id="KW-1185">Reference proteome</keyword>
<sequence length="93" mass="10627">MVSQLSTVMVSTKAICTAFREIDRIDSEKRMIIQKPIGSDPSDHIHRYHKSEEFSTQNRFPEPLAGKSYRVAGIHRFTHDLTEPTGLTRPKSD</sequence>
<reference evidence="1 2" key="1">
    <citation type="journal article" date="2023" name="Plants (Basel)">
        <title>Bridging the Gap: Combining Genomics and Transcriptomics Approaches to Understand Stylosanthes scabra, an Orphan Legume from the Brazilian Caatinga.</title>
        <authorList>
            <person name="Ferreira-Neto J.R.C."/>
            <person name="da Silva M.D."/>
            <person name="Binneck E."/>
            <person name="de Melo N.F."/>
            <person name="da Silva R.H."/>
            <person name="de Melo A.L.T.M."/>
            <person name="Pandolfi V."/>
            <person name="Bustamante F.O."/>
            <person name="Brasileiro-Vidal A.C."/>
            <person name="Benko-Iseppon A.M."/>
        </authorList>
    </citation>
    <scope>NUCLEOTIDE SEQUENCE [LARGE SCALE GENOMIC DNA]</scope>
    <source>
        <tissue evidence="1">Leaves</tissue>
    </source>
</reference>
<organism evidence="1 2">
    <name type="scientific">Stylosanthes scabra</name>
    <dbReference type="NCBI Taxonomy" id="79078"/>
    <lineage>
        <taxon>Eukaryota</taxon>
        <taxon>Viridiplantae</taxon>
        <taxon>Streptophyta</taxon>
        <taxon>Embryophyta</taxon>
        <taxon>Tracheophyta</taxon>
        <taxon>Spermatophyta</taxon>
        <taxon>Magnoliopsida</taxon>
        <taxon>eudicotyledons</taxon>
        <taxon>Gunneridae</taxon>
        <taxon>Pentapetalae</taxon>
        <taxon>rosids</taxon>
        <taxon>fabids</taxon>
        <taxon>Fabales</taxon>
        <taxon>Fabaceae</taxon>
        <taxon>Papilionoideae</taxon>
        <taxon>50 kb inversion clade</taxon>
        <taxon>dalbergioids sensu lato</taxon>
        <taxon>Dalbergieae</taxon>
        <taxon>Pterocarpus clade</taxon>
        <taxon>Stylosanthes</taxon>
    </lineage>
</organism>
<protein>
    <submittedName>
        <fullName evidence="1">Uncharacterized protein</fullName>
    </submittedName>
</protein>
<evidence type="ECO:0000313" key="2">
    <source>
        <dbReference type="Proteomes" id="UP001341840"/>
    </source>
</evidence>
<accession>A0ABU6XH44</accession>
<gene>
    <name evidence="1" type="ORF">PIB30_045723</name>
</gene>
<proteinExistence type="predicted"/>
<dbReference type="EMBL" id="JASCZI010211729">
    <property type="protein sequence ID" value="MED6196243.1"/>
    <property type="molecule type" value="Genomic_DNA"/>
</dbReference>